<dbReference type="GO" id="GO:0070860">
    <property type="term" value="C:RNA polymerase I core factor complex"/>
    <property type="evidence" value="ECO:0007669"/>
    <property type="project" value="TreeGrafter"/>
</dbReference>
<feature type="region of interest" description="Disordered" evidence="1">
    <location>
        <begin position="344"/>
        <end position="366"/>
    </location>
</feature>
<reference evidence="2 3" key="1">
    <citation type="journal article" date="2018" name="Front. Microbiol.">
        <title>Genome-Wide Analysis of Corynespora cassiicola Leaf Fall Disease Putative Effectors.</title>
        <authorList>
            <person name="Lopez D."/>
            <person name="Ribeiro S."/>
            <person name="Label P."/>
            <person name="Fumanal B."/>
            <person name="Venisse J.S."/>
            <person name="Kohler A."/>
            <person name="de Oliveira R.R."/>
            <person name="Labutti K."/>
            <person name="Lipzen A."/>
            <person name="Lail K."/>
            <person name="Bauer D."/>
            <person name="Ohm R.A."/>
            <person name="Barry K.W."/>
            <person name="Spatafora J."/>
            <person name="Grigoriev I.V."/>
            <person name="Martin F.M."/>
            <person name="Pujade-Renaud V."/>
        </authorList>
    </citation>
    <scope>NUCLEOTIDE SEQUENCE [LARGE SCALE GENOMIC DNA]</scope>
    <source>
        <strain evidence="2 3">Philippines</strain>
    </source>
</reference>
<evidence type="ECO:0000313" key="2">
    <source>
        <dbReference type="EMBL" id="PSN69270.1"/>
    </source>
</evidence>
<keyword evidence="3" id="KW-1185">Reference proteome</keyword>
<gene>
    <name evidence="2" type="ORF">BS50DRAFT_609391</name>
</gene>
<sequence>MHFFASHLRPGQQTAPSLRAAQYKSSNKRKRDDYGEDDAATSLTEHVVVRPVSSANRNPYDAPDSVAEPQLRTAGLMPEEEFEIPPPPFPHAPARVSKANFNHGKVQEELAGLNAPLFIANTASKSQPVDGAGAAPALRKNHLAILTAVMHHCLLEGDYQRAGRAWGMLLRTRFAGQQMDPRYHGRWGIGAEILLRRSTQDPSQISDAADEASNETDVFSEEGFELAREYYERLIVQHPNRKTHPQAVDDRTFYPAMFSVWISQVRERSRQDVLVERAAILDEELRRAREIAERMDQIIISPPFDKQGNLLELRGMVSLWMSDLIMGNTATEETDDWNFGYSAYDNEVSSEPSSETRKKKMASTSR</sequence>
<feature type="compositionally biased region" description="Basic residues" evidence="1">
    <location>
        <begin position="357"/>
        <end position="366"/>
    </location>
</feature>
<evidence type="ECO:0000256" key="1">
    <source>
        <dbReference type="SAM" id="MobiDB-lite"/>
    </source>
</evidence>
<dbReference type="OrthoDB" id="2159786at2759"/>
<dbReference type="STRING" id="1448308.A0A2T2NV50"/>
<dbReference type="Proteomes" id="UP000240883">
    <property type="component" value="Unassembled WGS sequence"/>
</dbReference>
<dbReference type="AlphaFoldDB" id="A0A2T2NV50"/>
<dbReference type="GO" id="GO:0017025">
    <property type="term" value="F:TBP-class protein binding"/>
    <property type="evidence" value="ECO:0007669"/>
    <property type="project" value="TreeGrafter"/>
</dbReference>
<accession>A0A2T2NV50</accession>
<dbReference type="GO" id="GO:0001164">
    <property type="term" value="F:RNA polymerase I core promoter sequence-specific DNA binding"/>
    <property type="evidence" value="ECO:0007669"/>
    <property type="project" value="InterPro"/>
</dbReference>
<dbReference type="InterPro" id="IPR007224">
    <property type="entry name" value="TIF_Rrn11"/>
</dbReference>
<dbReference type="InterPro" id="IPR053029">
    <property type="entry name" value="RNA_pol_I-specific_init_factor"/>
</dbReference>
<proteinExistence type="predicted"/>
<feature type="region of interest" description="Disordered" evidence="1">
    <location>
        <begin position="1"/>
        <end position="66"/>
    </location>
</feature>
<dbReference type="PANTHER" id="PTHR28244:SF1">
    <property type="entry name" value="RNA POLYMERASE I-SPECIFIC TRANSCRIPTION INITIATION FACTOR RRN11"/>
    <property type="match status" value="1"/>
</dbReference>
<dbReference type="Pfam" id="PF04090">
    <property type="entry name" value="Rrn11"/>
    <property type="match status" value="1"/>
</dbReference>
<dbReference type="PANTHER" id="PTHR28244">
    <property type="entry name" value="RNA POLYMERASE I-SPECIFIC TRANSCRIPTION INITIATION FACTOR RRN11"/>
    <property type="match status" value="1"/>
</dbReference>
<name>A0A2T2NV50_CORCC</name>
<evidence type="ECO:0000313" key="3">
    <source>
        <dbReference type="Proteomes" id="UP000240883"/>
    </source>
</evidence>
<organism evidence="2 3">
    <name type="scientific">Corynespora cassiicola Philippines</name>
    <dbReference type="NCBI Taxonomy" id="1448308"/>
    <lineage>
        <taxon>Eukaryota</taxon>
        <taxon>Fungi</taxon>
        <taxon>Dikarya</taxon>
        <taxon>Ascomycota</taxon>
        <taxon>Pezizomycotina</taxon>
        <taxon>Dothideomycetes</taxon>
        <taxon>Pleosporomycetidae</taxon>
        <taxon>Pleosporales</taxon>
        <taxon>Corynesporascaceae</taxon>
        <taxon>Corynespora</taxon>
    </lineage>
</organism>
<dbReference type="GO" id="GO:0042790">
    <property type="term" value="P:nucleolar large rRNA transcription by RNA polymerase I"/>
    <property type="evidence" value="ECO:0007669"/>
    <property type="project" value="TreeGrafter"/>
</dbReference>
<dbReference type="GO" id="GO:0001181">
    <property type="term" value="F:RNA polymerase I general transcription initiation factor activity"/>
    <property type="evidence" value="ECO:0007669"/>
    <property type="project" value="InterPro"/>
</dbReference>
<dbReference type="EMBL" id="KZ678133">
    <property type="protein sequence ID" value="PSN69270.1"/>
    <property type="molecule type" value="Genomic_DNA"/>
</dbReference>
<protein>
    <submittedName>
        <fullName evidence="2">Uncharacterized protein</fullName>
    </submittedName>
</protein>